<dbReference type="InterPro" id="IPR016017">
    <property type="entry name" value="GDNF/GAS1"/>
</dbReference>
<evidence type="ECO:0000256" key="1">
    <source>
        <dbReference type="ARBA" id="ARBA00004236"/>
    </source>
</evidence>
<dbReference type="Proteomes" id="UP000221080">
    <property type="component" value="Chromosome 4"/>
</dbReference>
<evidence type="ECO:0000313" key="7">
    <source>
        <dbReference type="RefSeq" id="XP_017321251.1"/>
    </source>
</evidence>
<accession>A0A2D0QU48</accession>
<gene>
    <name evidence="7" type="primary">si:ch1073-459b3.2</name>
</gene>
<comment type="subcellular location">
    <subcellularLocation>
        <location evidence="1">Cell membrane</location>
    </subcellularLocation>
</comment>
<evidence type="ECO:0000256" key="5">
    <source>
        <dbReference type="ARBA" id="ARBA00023180"/>
    </source>
</evidence>
<keyword evidence="3" id="KW-0732">Signal</keyword>
<keyword evidence="5" id="KW-0325">Glycoprotein</keyword>
<keyword evidence="6" id="KW-1185">Reference proteome</keyword>
<evidence type="ECO:0000256" key="4">
    <source>
        <dbReference type="ARBA" id="ARBA00023136"/>
    </source>
</evidence>
<organism evidence="6 7">
    <name type="scientific">Ictalurus punctatus</name>
    <name type="common">Channel catfish</name>
    <name type="synonym">Silurus punctatus</name>
    <dbReference type="NCBI Taxonomy" id="7998"/>
    <lineage>
        <taxon>Eukaryota</taxon>
        <taxon>Metazoa</taxon>
        <taxon>Chordata</taxon>
        <taxon>Craniata</taxon>
        <taxon>Vertebrata</taxon>
        <taxon>Euteleostomi</taxon>
        <taxon>Actinopterygii</taxon>
        <taxon>Neopterygii</taxon>
        <taxon>Teleostei</taxon>
        <taxon>Ostariophysi</taxon>
        <taxon>Siluriformes</taxon>
        <taxon>Ictaluridae</taxon>
        <taxon>Ictalurus</taxon>
    </lineage>
</organism>
<dbReference type="SMART" id="SM00907">
    <property type="entry name" value="GDNF"/>
    <property type="match status" value="2"/>
</dbReference>
<dbReference type="SUPFAM" id="SSF110035">
    <property type="entry name" value="GDNF receptor-like"/>
    <property type="match status" value="1"/>
</dbReference>
<dbReference type="InterPro" id="IPR037193">
    <property type="entry name" value="GDNF_alpha"/>
</dbReference>
<evidence type="ECO:0000313" key="6">
    <source>
        <dbReference type="Proteomes" id="UP000221080"/>
    </source>
</evidence>
<sequence>MGTWPGPAVFLLCFAVALNAEPACWQAVLRCHEERECELAYTQYMAACDGNIRGALRRCPSHCVGALVRLNQTARGPDLEMCDCGVDPECRRAKRAIEPCLPRTHTREAGGIGCTEARQRCEEDAVCRAALSAYLAHCGQLFNGRKCSARCRGTIEQLRLLPDGALLERCVCDGVERPFCEVVKDNMSRLCALSDRELAPDQDVLDDVYEDEDYELKVEREVDTGAVVSPSRAWHSSGHLALFLGSLALILIGV</sequence>
<evidence type="ECO:0000256" key="3">
    <source>
        <dbReference type="ARBA" id="ARBA00022729"/>
    </source>
</evidence>
<keyword evidence="4" id="KW-0472">Membrane</keyword>
<dbReference type="InterPro" id="IPR039596">
    <property type="entry name" value="GAS1"/>
</dbReference>
<dbReference type="STRING" id="7998.ENSIPUP00000015289"/>
<name>A0A2D0QU48_ICTPU</name>
<dbReference type="RefSeq" id="XP_017321251.1">
    <property type="nucleotide sequence ID" value="XM_017465762.3"/>
</dbReference>
<dbReference type="AlphaFoldDB" id="A0A2D0QU48"/>
<dbReference type="PANTHER" id="PTHR16840:SF8">
    <property type="entry name" value="GROWTH ARREST-SPECIFIC PROTEIN 1-LIKE"/>
    <property type="match status" value="1"/>
</dbReference>
<reference evidence="6" key="1">
    <citation type="journal article" date="2016" name="Nat. Commun.">
        <title>The channel catfish genome sequence provides insights into the evolution of scale formation in teleosts.</title>
        <authorList>
            <person name="Liu Z."/>
            <person name="Liu S."/>
            <person name="Yao J."/>
            <person name="Bao L."/>
            <person name="Zhang J."/>
            <person name="Li Y."/>
            <person name="Jiang C."/>
            <person name="Sun L."/>
            <person name="Wang R."/>
            <person name="Zhang Y."/>
            <person name="Zhou T."/>
            <person name="Zeng Q."/>
            <person name="Fu Q."/>
            <person name="Gao S."/>
            <person name="Li N."/>
            <person name="Koren S."/>
            <person name="Jiang Y."/>
            <person name="Zimin A."/>
            <person name="Xu P."/>
            <person name="Phillippy A.M."/>
            <person name="Geng X."/>
            <person name="Song L."/>
            <person name="Sun F."/>
            <person name="Li C."/>
            <person name="Wang X."/>
            <person name="Chen A."/>
            <person name="Jin Y."/>
            <person name="Yuan Z."/>
            <person name="Yang Y."/>
            <person name="Tan S."/>
            <person name="Peatman E."/>
            <person name="Lu J."/>
            <person name="Qin Z."/>
            <person name="Dunham R."/>
            <person name="Li Z."/>
            <person name="Sonstegard T."/>
            <person name="Feng J."/>
            <person name="Danzmann R.G."/>
            <person name="Schroeder S."/>
            <person name="Scheffler B."/>
            <person name="Duke M.V."/>
            <person name="Ballard L."/>
            <person name="Kucuktas H."/>
            <person name="Kaltenboeck L."/>
            <person name="Liu H."/>
            <person name="Armbruster J."/>
            <person name="Xie Y."/>
            <person name="Kirby M.L."/>
            <person name="Tian Y."/>
            <person name="Flanagan M.E."/>
            <person name="Mu W."/>
            <person name="Waldbieser G.C."/>
        </authorList>
    </citation>
    <scope>NUCLEOTIDE SEQUENCE [LARGE SCALE GENOMIC DNA]</scope>
    <source>
        <strain evidence="6">SDA103</strain>
    </source>
</reference>
<dbReference type="GO" id="GO:0005886">
    <property type="term" value="C:plasma membrane"/>
    <property type="evidence" value="ECO:0007669"/>
    <property type="project" value="UniProtKB-SubCell"/>
</dbReference>
<keyword evidence="2" id="KW-1003">Cell membrane</keyword>
<dbReference type="Pfam" id="PF02351">
    <property type="entry name" value="GDNF"/>
    <property type="match status" value="1"/>
</dbReference>
<reference evidence="7" key="2">
    <citation type="submission" date="2025-08" db="UniProtKB">
        <authorList>
            <consortium name="RefSeq"/>
        </authorList>
    </citation>
    <scope>IDENTIFICATION</scope>
    <source>
        <tissue evidence="7">Blood</tissue>
    </source>
</reference>
<dbReference type="OrthoDB" id="5950623at2759"/>
<proteinExistence type="predicted"/>
<dbReference type="GO" id="GO:0051726">
    <property type="term" value="P:regulation of cell cycle"/>
    <property type="evidence" value="ECO:0007669"/>
    <property type="project" value="InterPro"/>
</dbReference>
<evidence type="ECO:0000256" key="2">
    <source>
        <dbReference type="ARBA" id="ARBA00022475"/>
    </source>
</evidence>
<dbReference type="GeneID" id="108264330"/>
<dbReference type="PANTHER" id="PTHR16840">
    <property type="entry name" value="GROWTH ARREST-SPECIFIC PROTEIN 1"/>
    <property type="match status" value="1"/>
</dbReference>
<protein>
    <submittedName>
        <fullName evidence="7">Growth arrest-specific protein 1</fullName>
    </submittedName>
</protein>
<dbReference type="KEGG" id="ipu:108264330"/>